<evidence type="ECO:0000256" key="10">
    <source>
        <dbReference type="RuleBase" id="RU368028"/>
    </source>
</evidence>
<protein>
    <recommendedName>
        <fullName evidence="9 10">M-phase inducer phosphatase</fullName>
        <ecNumber evidence="2 10">3.1.3.48</ecNumber>
    </recommendedName>
</protein>
<dbReference type="GO" id="GO:0004725">
    <property type="term" value="F:protein tyrosine phosphatase activity"/>
    <property type="evidence" value="ECO:0007669"/>
    <property type="project" value="UniProtKB-UniRule"/>
</dbReference>
<evidence type="ECO:0000313" key="14">
    <source>
        <dbReference type="Proteomes" id="UP001182556"/>
    </source>
</evidence>
<keyword evidence="6 10" id="KW-0904">Protein phosphatase</keyword>
<dbReference type="PANTHER" id="PTHR10828:SF17">
    <property type="entry name" value="PROTEIN-TYROSINE-PHOSPHATASE"/>
    <property type="match status" value="1"/>
</dbReference>
<keyword evidence="7 10" id="KW-0131">Cell cycle</keyword>
<gene>
    <name evidence="13" type="ORF">DB88DRAFT_503968</name>
</gene>
<feature type="region of interest" description="Disordered" evidence="11">
    <location>
        <begin position="267"/>
        <end position="299"/>
    </location>
</feature>
<evidence type="ECO:0000256" key="2">
    <source>
        <dbReference type="ARBA" id="ARBA00013064"/>
    </source>
</evidence>
<dbReference type="GO" id="GO:0000086">
    <property type="term" value="P:G2/M transition of mitotic cell cycle"/>
    <property type="evidence" value="ECO:0007669"/>
    <property type="project" value="TreeGrafter"/>
</dbReference>
<feature type="region of interest" description="Disordered" evidence="11">
    <location>
        <begin position="88"/>
        <end position="140"/>
    </location>
</feature>
<dbReference type="FunFam" id="3.40.250.10:FF:000021">
    <property type="entry name" value="M-phase inducer phosphatase cdc-25.2"/>
    <property type="match status" value="1"/>
</dbReference>
<dbReference type="GO" id="GO:0051301">
    <property type="term" value="P:cell division"/>
    <property type="evidence" value="ECO:0007669"/>
    <property type="project" value="UniProtKB-UniRule"/>
</dbReference>
<evidence type="ECO:0000256" key="7">
    <source>
        <dbReference type="ARBA" id="ARBA00023306"/>
    </source>
</evidence>
<keyword evidence="4 10" id="KW-0498">Mitosis</keyword>
<evidence type="ECO:0000256" key="11">
    <source>
        <dbReference type="SAM" id="MobiDB-lite"/>
    </source>
</evidence>
<keyword evidence="5 10" id="KW-0378">Hydrolase</keyword>
<evidence type="ECO:0000256" key="3">
    <source>
        <dbReference type="ARBA" id="ARBA00022618"/>
    </source>
</evidence>
<comment type="function">
    <text evidence="10">Tyrosine protein phosphatase which functions as a dosage-dependent inducer of mitotic progression.</text>
</comment>
<dbReference type="GO" id="GO:0005737">
    <property type="term" value="C:cytoplasm"/>
    <property type="evidence" value="ECO:0007669"/>
    <property type="project" value="TreeGrafter"/>
</dbReference>
<evidence type="ECO:0000256" key="1">
    <source>
        <dbReference type="ARBA" id="ARBA00011065"/>
    </source>
</evidence>
<evidence type="ECO:0000256" key="8">
    <source>
        <dbReference type="ARBA" id="ARBA00051722"/>
    </source>
</evidence>
<feature type="domain" description="Rhodanese" evidence="12">
    <location>
        <begin position="508"/>
        <end position="632"/>
    </location>
</feature>
<evidence type="ECO:0000256" key="4">
    <source>
        <dbReference type="ARBA" id="ARBA00022776"/>
    </source>
</evidence>
<feature type="region of interest" description="Disordered" evidence="11">
    <location>
        <begin position="1"/>
        <end position="37"/>
    </location>
</feature>
<dbReference type="InterPro" id="IPR001763">
    <property type="entry name" value="Rhodanese-like_dom"/>
</dbReference>
<evidence type="ECO:0000256" key="5">
    <source>
        <dbReference type="ARBA" id="ARBA00022801"/>
    </source>
</evidence>
<feature type="compositionally biased region" description="Low complexity" evidence="11">
    <location>
        <begin position="442"/>
        <end position="453"/>
    </location>
</feature>
<feature type="compositionally biased region" description="Low complexity" evidence="11">
    <location>
        <begin position="278"/>
        <end position="291"/>
    </location>
</feature>
<feature type="compositionally biased region" description="Polar residues" evidence="11">
    <location>
        <begin position="123"/>
        <end position="132"/>
    </location>
</feature>
<dbReference type="GO" id="GO:0110032">
    <property type="term" value="P:positive regulation of G2/MI transition of meiotic cell cycle"/>
    <property type="evidence" value="ECO:0007669"/>
    <property type="project" value="TreeGrafter"/>
</dbReference>
<dbReference type="GO" id="GO:0010971">
    <property type="term" value="P:positive regulation of G2/M transition of mitotic cell cycle"/>
    <property type="evidence" value="ECO:0007669"/>
    <property type="project" value="TreeGrafter"/>
</dbReference>
<dbReference type="Gene3D" id="3.40.250.10">
    <property type="entry name" value="Rhodanese-like domain"/>
    <property type="match status" value="1"/>
</dbReference>
<keyword evidence="14" id="KW-1185">Reference proteome</keyword>
<dbReference type="EMBL" id="JAODAN010000001">
    <property type="protein sequence ID" value="KAK1927513.1"/>
    <property type="molecule type" value="Genomic_DNA"/>
</dbReference>
<keyword evidence="3 10" id="KW-0132">Cell division</keyword>
<dbReference type="EC" id="3.1.3.48" evidence="2 10"/>
<dbReference type="SUPFAM" id="SSF52821">
    <property type="entry name" value="Rhodanese/Cell cycle control phosphatase"/>
    <property type="match status" value="1"/>
</dbReference>
<dbReference type="AlphaFoldDB" id="A0AAD9FWI8"/>
<comment type="similarity">
    <text evidence="1 10">Belongs to the MPI phosphatase family.</text>
</comment>
<dbReference type="InterPro" id="IPR000751">
    <property type="entry name" value="MPI_Phosphatase"/>
</dbReference>
<sequence length="771" mass="81944">MDMFSSSPLMESFPSSRFPSPAPSPTRTETDFPLDVDQSFNSSMSISCAGETSPPTAASLISPSFQLGRSAPAASDGSAFLSPTILHANGKPRRPDPVPLQSPSKGAGAGPLGSRRAFGRELSMNTQKSLGSISARGPKGMMLPPAVPDGMASGSQPKGGIPMKWSLSNEDTAVPRLTFQPALARTQVGGIRPPCEPALKYQTDPVKTSPGSPAPGSEMDVDSPRPSPRRTSESSASPAFSGSASFSGSPGLGSFFCESPAPPAVLPPAKRRSLVTGSPASPSSPSAKRASYGPRGMDKANSSSAMLFAATNGRTTNLASRRSNYKRPTLMNVPSPSERPSDTLAQRSASAASAYPILYGATKPLLPPKFPTRSPAHAPMRRAYSVCDQPQMGMSTPGETEDDESEFENSPSVTIHAEYARRHGQKFVPRVDGSPGFKPMRSSYAAPTAASPSGKCKQSPYGPGGLPGFGDNEMDGKILPCHKVKEDGLVRISPSTLDDLIQGKYSDKIKRYHVLDCRFDYEYAGGHIAGAINVKSMEMLDDLLLSASTGVYANGDELPTPSRSGELGEGEQVVLIFHCEFSAKRAPTFAKHLRSKDRLLNSALYPKIFYPEVYILEGGYSSFYSSHSARCDPKGYTPMDDPKHFERRNSDLHDFRKFARTQSFTYGQTQHAQSSFASNSSRMPLPCPPLAFAAASAAVGRRQGLAMTEEEHDEVESSPAPGLGSPGYQASPCPRVVSLGSGPVFGSAKPRISNRMAFGRVQSYAGTIGRS</sequence>
<dbReference type="Pfam" id="PF00581">
    <property type="entry name" value="Rhodanese"/>
    <property type="match status" value="1"/>
</dbReference>
<feature type="region of interest" description="Disordered" evidence="11">
    <location>
        <begin position="440"/>
        <end position="463"/>
    </location>
</feature>
<dbReference type="GO" id="GO:0005634">
    <property type="term" value="C:nucleus"/>
    <property type="evidence" value="ECO:0007669"/>
    <property type="project" value="TreeGrafter"/>
</dbReference>
<evidence type="ECO:0000256" key="6">
    <source>
        <dbReference type="ARBA" id="ARBA00022912"/>
    </source>
</evidence>
<comment type="catalytic activity">
    <reaction evidence="8 10">
        <text>O-phospho-L-tyrosyl-[protein] + H2O = L-tyrosyl-[protein] + phosphate</text>
        <dbReference type="Rhea" id="RHEA:10684"/>
        <dbReference type="Rhea" id="RHEA-COMP:10136"/>
        <dbReference type="Rhea" id="RHEA-COMP:20101"/>
        <dbReference type="ChEBI" id="CHEBI:15377"/>
        <dbReference type="ChEBI" id="CHEBI:43474"/>
        <dbReference type="ChEBI" id="CHEBI:46858"/>
        <dbReference type="ChEBI" id="CHEBI:61978"/>
        <dbReference type="EC" id="3.1.3.48"/>
    </reaction>
</comment>
<feature type="region of interest" description="Disordered" evidence="11">
    <location>
        <begin position="188"/>
        <end position="245"/>
    </location>
</feature>
<organism evidence="13 14">
    <name type="scientific">Papiliotrema laurentii</name>
    <name type="common">Cryptococcus laurentii</name>
    <dbReference type="NCBI Taxonomy" id="5418"/>
    <lineage>
        <taxon>Eukaryota</taxon>
        <taxon>Fungi</taxon>
        <taxon>Dikarya</taxon>
        <taxon>Basidiomycota</taxon>
        <taxon>Agaricomycotina</taxon>
        <taxon>Tremellomycetes</taxon>
        <taxon>Tremellales</taxon>
        <taxon>Rhynchogastremaceae</taxon>
        <taxon>Papiliotrema</taxon>
    </lineage>
</organism>
<reference evidence="13" key="1">
    <citation type="submission" date="2023-02" db="EMBL/GenBank/DDBJ databases">
        <title>Identification and recombinant expression of a fungal hydrolase from Papiliotrema laurentii that hydrolyzes apple cutin and clears colloidal polyester polyurethane.</title>
        <authorList>
            <consortium name="DOE Joint Genome Institute"/>
            <person name="Roman V.A."/>
            <person name="Bojanowski C."/>
            <person name="Crable B.R."/>
            <person name="Wagner D.N."/>
            <person name="Hung C.S."/>
            <person name="Nadeau L.J."/>
            <person name="Schratz L."/>
            <person name="Haridas S."/>
            <person name="Pangilinan J."/>
            <person name="Lipzen A."/>
            <person name="Na H."/>
            <person name="Yan M."/>
            <person name="Ng V."/>
            <person name="Grigoriev I.V."/>
            <person name="Spatafora J.W."/>
            <person name="Barlow D."/>
            <person name="Biffinger J."/>
            <person name="Kelley-Loughnane N."/>
            <person name="Varaljay V.A."/>
            <person name="Crookes-Goodson W.J."/>
        </authorList>
    </citation>
    <scope>NUCLEOTIDE SEQUENCE</scope>
    <source>
        <strain evidence="13">5307AH</strain>
    </source>
</reference>
<name>A0AAD9FWI8_PAPLA</name>
<dbReference type="PANTHER" id="PTHR10828">
    <property type="entry name" value="M-PHASE INDUCER PHOSPHATASE DUAL SPECIFICITY PHOSPHATASE CDC25"/>
    <property type="match status" value="1"/>
</dbReference>
<dbReference type="CDD" id="cd01530">
    <property type="entry name" value="Cdc25"/>
    <property type="match status" value="1"/>
</dbReference>
<dbReference type="PRINTS" id="PR00716">
    <property type="entry name" value="MPIPHPHTASE"/>
</dbReference>
<dbReference type="InterPro" id="IPR036873">
    <property type="entry name" value="Rhodanese-like_dom_sf"/>
</dbReference>
<evidence type="ECO:0000313" key="13">
    <source>
        <dbReference type="EMBL" id="KAK1927513.1"/>
    </source>
</evidence>
<dbReference type="Proteomes" id="UP001182556">
    <property type="component" value="Unassembled WGS sequence"/>
</dbReference>
<dbReference type="SMART" id="SM00450">
    <property type="entry name" value="RHOD"/>
    <property type="match status" value="1"/>
</dbReference>
<comment type="caution">
    <text evidence="13">The sequence shown here is derived from an EMBL/GenBank/DDBJ whole genome shotgun (WGS) entry which is preliminary data.</text>
</comment>
<feature type="region of interest" description="Disordered" evidence="11">
    <location>
        <begin position="703"/>
        <end position="729"/>
    </location>
</feature>
<evidence type="ECO:0000259" key="12">
    <source>
        <dbReference type="PROSITE" id="PS50206"/>
    </source>
</evidence>
<dbReference type="PROSITE" id="PS50206">
    <property type="entry name" value="RHODANESE_3"/>
    <property type="match status" value="1"/>
</dbReference>
<accession>A0AAD9FWI8</accession>
<feature type="compositionally biased region" description="Low complexity" evidence="11">
    <location>
        <begin position="233"/>
        <end position="245"/>
    </location>
</feature>
<evidence type="ECO:0000256" key="9">
    <source>
        <dbReference type="ARBA" id="ARBA00067190"/>
    </source>
</evidence>
<proteinExistence type="inferred from homology"/>
<feature type="compositionally biased region" description="Low complexity" evidence="11">
    <location>
        <begin position="1"/>
        <end position="19"/>
    </location>
</feature>